<proteinExistence type="predicted"/>
<evidence type="ECO:0000259" key="2">
    <source>
        <dbReference type="Pfam" id="PF13676"/>
    </source>
</evidence>
<dbReference type="PANTHER" id="PTHR47508">
    <property type="entry name" value="SAM DOMAIN-CONTAINING PROTEIN-RELATED"/>
    <property type="match status" value="1"/>
</dbReference>
<evidence type="ECO:0000256" key="1">
    <source>
        <dbReference type="SAM" id="MobiDB-lite"/>
    </source>
</evidence>
<protein>
    <recommendedName>
        <fullName evidence="2">TIR domain-containing protein</fullName>
    </recommendedName>
</protein>
<dbReference type="Gene3D" id="3.40.50.10140">
    <property type="entry name" value="Toll/interleukin-1 receptor homology (TIR) domain"/>
    <property type="match status" value="2"/>
</dbReference>
<feature type="compositionally biased region" description="Low complexity" evidence="1">
    <location>
        <begin position="903"/>
        <end position="915"/>
    </location>
</feature>
<name>A0A2C9LJF1_BIOGL</name>
<dbReference type="OrthoDB" id="10062307at2759"/>
<dbReference type="EnsemblMetazoa" id="BGLB031870-RA">
    <property type="protein sequence ID" value="BGLB031870-PA"/>
    <property type="gene ID" value="BGLB031870"/>
</dbReference>
<dbReference type="VEuPathDB" id="VectorBase:BGLAX_047324"/>
<dbReference type="AlphaFoldDB" id="A0A2C9LJF1"/>
<feature type="region of interest" description="Disordered" evidence="1">
    <location>
        <begin position="878"/>
        <end position="916"/>
    </location>
</feature>
<evidence type="ECO:0000313" key="4">
    <source>
        <dbReference type="Proteomes" id="UP000076420"/>
    </source>
</evidence>
<dbReference type="Gene3D" id="3.40.50.450">
    <property type="match status" value="1"/>
</dbReference>
<dbReference type="SUPFAM" id="SSF52200">
    <property type="entry name" value="Toll/Interleukin receptor TIR domain"/>
    <property type="match status" value="2"/>
</dbReference>
<evidence type="ECO:0000313" key="3">
    <source>
        <dbReference type="EnsemblMetazoa" id="BGLB031870-PA"/>
    </source>
</evidence>
<dbReference type="Pfam" id="PF13676">
    <property type="entry name" value="TIR_2"/>
    <property type="match status" value="1"/>
</dbReference>
<dbReference type="RefSeq" id="XP_013086938.2">
    <property type="nucleotide sequence ID" value="XM_013231484.2"/>
</dbReference>
<organism evidence="3 4">
    <name type="scientific">Biomphalaria glabrata</name>
    <name type="common">Bloodfluke planorb</name>
    <name type="synonym">Freshwater snail</name>
    <dbReference type="NCBI Taxonomy" id="6526"/>
    <lineage>
        <taxon>Eukaryota</taxon>
        <taxon>Metazoa</taxon>
        <taxon>Spiralia</taxon>
        <taxon>Lophotrochozoa</taxon>
        <taxon>Mollusca</taxon>
        <taxon>Gastropoda</taxon>
        <taxon>Heterobranchia</taxon>
        <taxon>Euthyneura</taxon>
        <taxon>Panpulmonata</taxon>
        <taxon>Hygrophila</taxon>
        <taxon>Lymnaeoidea</taxon>
        <taxon>Planorbidae</taxon>
        <taxon>Biomphalaria</taxon>
    </lineage>
</organism>
<reference evidence="3" key="1">
    <citation type="submission" date="2020-05" db="UniProtKB">
        <authorList>
            <consortium name="EnsemblMetazoa"/>
        </authorList>
    </citation>
    <scope>IDENTIFICATION</scope>
    <source>
        <strain evidence="3">BB02</strain>
    </source>
</reference>
<dbReference type="KEGG" id="bgt:106071400"/>
<dbReference type="VEuPathDB" id="VectorBase:BGLB031870"/>
<dbReference type="InterPro" id="IPR035897">
    <property type="entry name" value="Toll_tir_struct_dom_sf"/>
</dbReference>
<accession>A0A2C9LJF1</accession>
<sequence>MKSQQNVMTLDSPSILYKHIANHSERQGSVSSESLSVMGINHSTAQRRHKKVEMVNVSLIHHGLPASEDTCLGVVIIPVQQWQDLRLPTLRVMLRHQLSQVVPQRFIFYSKARYEIQYAQEKDILCSQICDFNNTILIRNSYDLPKLFVKNHDGTEIYGHIFSTFCSTLVDVRDTVISSCSQVAASTSKFHFLHPDGSLIPVAMETRFNVHHILRKHEIRIFVSDHVSWDSGDTHTQLKRKSFESVVEQARAKTLRLSFTSSKDIDRKPTDETAVRTPVQQDSKQLLISYVRAEAAEHAVNLKRKLTEIGFSVYLDVHEIKSGIDWQDSLNYAVSNCQVFIPLVTPRYGETQWTNREVKLADVLGKPILPISFLEEWPPRCLAIQFATTQFIRWKTQEQIEKELAGGKGADARDIRLWDHQYIEFVAKEIEHRLKTMKSGQTSMSKPALTRMKTLLKTFAGRLPANATPVITSHDTEEMSGPKIVICVHPDQANFAFELRGWLEEAGHNSWVSAVQGEPLSLGDADKIRSSQVVDLIALKKETSKNIAVNTGLYITPKQVQVFQEAVDKAALVIIILSKAFTQSKLCLQQVFYCEHRKLLLPVLYDEFRFPSWLKMLIRTKRLIDAKKEGFRQALLMQVERGLDPTAKNCLETDSQEANIALAVHYVKKSLQVKECVYVTGTSKILSTRSEDVCKSIGRHLAKLDNLFVVTGGCYGTSELVAKVFNEDKEQQGSDSNVWHILPEMEAQNVKEHYNQGADGTFALKDFGKTLFCGNSLWEREAIAGRCFQICLLIEGGTHSAHEVEEFVWSDHIVVPVCCSNGATVGDVKISDKMYQMPPGVNERDWKCLNDPQTSAEEIGLAVSRVITGLLQHCQNQVDSPRKSRLHQTGSIPEDPESEEAETSASASESVSLSPTKKNAAWIAKLRSLQTFIHPH</sequence>
<dbReference type="PANTHER" id="PTHR47508:SF3">
    <property type="entry name" value="TIR DOMAIN-CONTAINING PROTEIN"/>
    <property type="match status" value="1"/>
</dbReference>
<dbReference type="InterPro" id="IPR000157">
    <property type="entry name" value="TIR_dom"/>
</dbReference>
<feature type="domain" description="TIR" evidence="2">
    <location>
        <begin position="288"/>
        <end position="397"/>
    </location>
</feature>
<dbReference type="GO" id="GO:0007165">
    <property type="term" value="P:signal transduction"/>
    <property type="evidence" value="ECO:0007669"/>
    <property type="project" value="InterPro"/>
</dbReference>
<gene>
    <name evidence="3" type="primary">106071400</name>
</gene>
<dbReference type="Proteomes" id="UP000076420">
    <property type="component" value="Unassembled WGS sequence"/>
</dbReference>